<dbReference type="Gene3D" id="3.30.70.100">
    <property type="match status" value="1"/>
</dbReference>
<dbReference type="Proteomes" id="UP000182624">
    <property type="component" value="Unassembled WGS sequence"/>
</dbReference>
<evidence type="ECO:0000313" key="2">
    <source>
        <dbReference type="Proteomes" id="UP000182624"/>
    </source>
</evidence>
<dbReference type="RefSeq" id="WP_074884876.1">
    <property type="nucleotide sequence ID" value="NZ_FOXO01000005.1"/>
</dbReference>
<dbReference type="EMBL" id="FOXO01000005">
    <property type="protein sequence ID" value="SFP63326.1"/>
    <property type="molecule type" value="Genomic_DNA"/>
</dbReference>
<accession>A0A1I5RZ92</accession>
<sequence length="93" mass="10827">MKHYIIAKFKDRRDTEKLLPEIKELFGATLEIPGVESFVIHKSNSTRENRYSIMIEMNLSAEGLNSFDASEVHKKWKDTYGDRLESKAIFDCD</sequence>
<evidence type="ECO:0000313" key="1">
    <source>
        <dbReference type="EMBL" id="SFP63326.1"/>
    </source>
</evidence>
<dbReference type="AlphaFoldDB" id="A0A1I5RZ92"/>
<protein>
    <submittedName>
        <fullName evidence="1">Stress responsive A/B Barrel Domain</fullName>
    </submittedName>
</protein>
<gene>
    <name evidence="1" type="ORF">SAMN04487928_10520</name>
</gene>
<proteinExistence type="predicted"/>
<organism evidence="1 2">
    <name type="scientific">Butyrivibrio proteoclasticus</name>
    <dbReference type="NCBI Taxonomy" id="43305"/>
    <lineage>
        <taxon>Bacteria</taxon>
        <taxon>Bacillati</taxon>
        <taxon>Bacillota</taxon>
        <taxon>Clostridia</taxon>
        <taxon>Lachnospirales</taxon>
        <taxon>Lachnospiraceae</taxon>
        <taxon>Butyrivibrio</taxon>
    </lineage>
</organism>
<dbReference type="OrthoDB" id="1956323at2"/>
<reference evidence="2" key="1">
    <citation type="submission" date="2016-10" db="EMBL/GenBank/DDBJ databases">
        <authorList>
            <person name="Varghese N."/>
            <person name="Submissions S."/>
        </authorList>
    </citation>
    <scope>NUCLEOTIDE SEQUENCE [LARGE SCALE GENOMIC DNA]</scope>
    <source>
        <strain evidence="2">P18</strain>
    </source>
</reference>
<dbReference type="InterPro" id="IPR011008">
    <property type="entry name" value="Dimeric_a/b-barrel"/>
</dbReference>
<keyword evidence="2" id="KW-1185">Reference proteome</keyword>
<name>A0A1I5RZ92_9FIRM</name>
<dbReference type="SUPFAM" id="SSF54909">
    <property type="entry name" value="Dimeric alpha+beta barrel"/>
    <property type="match status" value="1"/>
</dbReference>